<organism evidence="2 3">
    <name type="scientific">Variovorax guangxiensis</name>
    <dbReference type="NCBI Taxonomy" id="1775474"/>
    <lineage>
        <taxon>Bacteria</taxon>
        <taxon>Pseudomonadati</taxon>
        <taxon>Pseudomonadota</taxon>
        <taxon>Betaproteobacteria</taxon>
        <taxon>Burkholderiales</taxon>
        <taxon>Comamonadaceae</taxon>
        <taxon>Variovorax</taxon>
    </lineage>
</organism>
<evidence type="ECO:0000313" key="1">
    <source>
        <dbReference type="EMBL" id="MBB4224730.1"/>
    </source>
</evidence>
<sequence length="74" mass="8013">MSRQYIDCREYPSTMNCSVALSADSESELLDAAVQHAVTVHGHTDTPELRKQLASMFKTGTPPLQAPAAQKLPA</sequence>
<dbReference type="Pfam" id="PF06348">
    <property type="entry name" value="DUF1059"/>
    <property type="match status" value="1"/>
</dbReference>
<name>A0A3S1F4G2_9BURK</name>
<dbReference type="Proteomes" id="UP000281118">
    <property type="component" value="Unassembled WGS sequence"/>
</dbReference>
<comment type="caution">
    <text evidence="2">The sequence shown here is derived from an EMBL/GenBank/DDBJ whole genome shotgun (WGS) entry which is preliminary data.</text>
</comment>
<dbReference type="Proteomes" id="UP000524450">
    <property type="component" value="Unassembled WGS sequence"/>
</dbReference>
<dbReference type="EMBL" id="RXFT01000012">
    <property type="protein sequence ID" value="RUR70356.1"/>
    <property type="molecule type" value="Genomic_DNA"/>
</dbReference>
<proteinExistence type="predicted"/>
<evidence type="ECO:0000313" key="3">
    <source>
        <dbReference type="Proteomes" id="UP000281118"/>
    </source>
</evidence>
<reference evidence="2 3" key="1">
    <citation type="submission" date="2018-12" db="EMBL/GenBank/DDBJ databases">
        <title>The genome sequences of Variovorax guangxiensis DSM 27352.</title>
        <authorList>
            <person name="Gao J."/>
            <person name="Sun J."/>
        </authorList>
    </citation>
    <scope>NUCLEOTIDE SEQUENCE [LARGE SCALE GENOMIC DNA]</scope>
    <source>
        <strain evidence="2 3">DSM 27352</strain>
    </source>
</reference>
<dbReference type="RefSeq" id="WP_126024469.1">
    <property type="nucleotide sequence ID" value="NZ_JACIFZ010000008.1"/>
</dbReference>
<evidence type="ECO:0000313" key="4">
    <source>
        <dbReference type="Proteomes" id="UP000524450"/>
    </source>
</evidence>
<dbReference type="InterPro" id="IPR009409">
    <property type="entry name" value="DUF1059"/>
</dbReference>
<dbReference type="OrthoDB" id="4560214at2"/>
<evidence type="ECO:0000313" key="2">
    <source>
        <dbReference type="EMBL" id="RUR70356.1"/>
    </source>
</evidence>
<gene>
    <name evidence="2" type="ORF">EJP67_25200</name>
    <name evidence="1" type="ORF">GGD71_005526</name>
</gene>
<dbReference type="EMBL" id="JACIFZ010000008">
    <property type="protein sequence ID" value="MBB4224730.1"/>
    <property type="molecule type" value="Genomic_DNA"/>
</dbReference>
<reference evidence="1 4" key="2">
    <citation type="submission" date="2020-08" db="EMBL/GenBank/DDBJ databases">
        <title>Genomic Encyclopedia of Type Strains, Phase IV (KMG-V): Genome sequencing to study the core and pangenomes of soil and plant-associated prokaryotes.</title>
        <authorList>
            <person name="Whitman W."/>
        </authorList>
    </citation>
    <scope>NUCLEOTIDE SEQUENCE [LARGE SCALE GENOMIC DNA]</scope>
    <source>
        <strain evidence="1 4">34/80</strain>
    </source>
</reference>
<dbReference type="AlphaFoldDB" id="A0A3S1F4G2"/>
<protein>
    <submittedName>
        <fullName evidence="2">DUF1059 domain-containing protein</fullName>
    </submittedName>
    <submittedName>
        <fullName evidence="1">Putative small metal-binding protein</fullName>
    </submittedName>
</protein>
<accession>A0A3S1F4G2</accession>